<dbReference type="RefSeq" id="WP_112118054.1">
    <property type="nucleotide sequence ID" value="NZ_UAQE01000002.1"/>
</dbReference>
<dbReference type="Proteomes" id="UP000251431">
    <property type="component" value="Unassembled WGS sequence"/>
</dbReference>
<protein>
    <submittedName>
        <fullName evidence="1">Uncharacterized protein</fullName>
    </submittedName>
</protein>
<sequence>MEKILTINLEVSMNVKTEVSNEKLLTDALRQINAIELKDIAKIASIRDADELTMEMVNEGLIIESEEYGTGIVIEKKMSRKYPLGIMFTSGKHFQFSSTEGMKPCNVDFEDIRCKHLINENYHLGTTGYLVTRDNKNVPVINAPTRLKEKYKLLPVYYLSDGYPGVEYQVTQRQMNTNFRL</sequence>
<evidence type="ECO:0000313" key="1">
    <source>
        <dbReference type="EMBL" id="SPU37330.1"/>
    </source>
</evidence>
<organism evidence="1 2">
    <name type="scientific">Lysinibacillus capsici</name>
    <dbReference type="NCBI Taxonomy" id="2115968"/>
    <lineage>
        <taxon>Bacteria</taxon>
        <taxon>Bacillati</taxon>
        <taxon>Bacillota</taxon>
        <taxon>Bacilli</taxon>
        <taxon>Bacillales</taxon>
        <taxon>Bacillaceae</taxon>
        <taxon>Lysinibacillus</taxon>
    </lineage>
</organism>
<gene>
    <name evidence="1" type="ORF">NCTC7582_03739</name>
</gene>
<dbReference type="AlphaFoldDB" id="A0A2X0ZXG1"/>
<name>A0A2X0ZXG1_9BACI</name>
<evidence type="ECO:0000313" key="2">
    <source>
        <dbReference type="Proteomes" id="UP000251431"/>
    </source>
</evidence>
<reference evidence="1 2" key="1">
    <citation type="submission" date="2018-06" db="EMBL/GenBank/DDBJ databases">
        <authorList>
            <consortium name="Pathogen Informatics"/>
            <person name="Doyle S."/>
        </authorList>
    </citation>
    <scope>NUCLEOTIDE SEQUENCE [LARGE SCALE GENOMIC DNA]</scope>
    <source>
        <strain evidence="1 2">NCTC7582</strain>
    </source>
</reference>
<proteinExistence type="predicted"/>
<accession>A0A2X0ZXG1</accession>
<dbReference type="EMBL" id="UAQE01000002">
    <property type="protein sequence ID" value="SPU37330.1"/>
    <property type="molecule type" value="Genomic_DNA"/>
</dbReference>